<sequence>MTPWQESAESARIDFRVFPNLLFKRVIFVTAAKVAGKGAFVDISGRNADSAGAARQGGIFD</sequence>
<keyword evidence="2" id="KW-1185">Reference proteome</keyword>
<dbReference type="STRING" id="1125847.NT26_0081"/>
<gene>
    <name evidence="1" type="ORF">NT26_0081</name>
</gene>
<evidence type="ECO:0000313" key="2">
    <source>
        <dbReference type="Proteomes" id="UP000010792"/>
    </source>
</evidence>
<accession>L0NBW4</accession>
<reference evidence="1 2" key="1">
    <citation type="journal article" date="2013" name="Genome Biol. Evol.">
        <title>Life in an arsenic-containing gold mine: genome and physiology of the autotrophic arsenite-oxidizing bacterium rhizobium sp. NT-26.</title>
        <authorList>
            <person name="Andres J."/>
            <person name="Arsene-Ploetze F."/>
            <person name="Barbe V."/>
            <person name="Brochier-Armanet C."/>
            <person name="Cleiss-Arnold J."/>
            <person name="Coppee J.Y."/>
            <person name="Dillies M.A."/>
            <person name="Geist"/>
            <person name="L"/>
            <person name="Joublin A."/>
            <person name="Koechler S."/>
            <person name="Lassalle F."/>
            <person name="Marchal M."/>
            <person name="Medigue C."/>
            <person name="Muller D."/>
            <person name="Nesme X."/>
            <person name="Plewniak F."/>
            <person name="Proux C."/>
            <person name="Ramirez-Bahena M.H."/>
            <person name="Schenowitz C."/>
            <person name="Sismeiro O."/>
            <person name="Vallenet D."/>
            <person name="Santini J.M."/>
            <person name="Bertin P.N."/>
        </authorList>
    </citation>
    <scope>NUCLEOTIDE SEQUENCE [LARGE SCALE GENOMIC DNA]</scope>
    <source>
        <strain evidence="1 2">NT-26</strain>
    </source>
</reference>
<dbReference type="EMBL" id="FO082820">
    <property type="protein sequence ID" value="CCF17807.1"/>
    <property type="molecule type" value="Genomic_DNA"/>
</dbReference>
<evidence type="ECO:0000313" key="1">
    <source>
        <dbReference type="EMBL" id="CCF17807.1"/>
    </source>
</evidence>
<dbReference type="KEGG" id="rht:NT26_0081"/>
<organism evidence="1 2">
    <name type="scientific">Pseudorhizobium banfieldiae</name>
    <dbReference type="NCBI Taxonomy" id="1125847"/>
    <lineage>
        <taxon>Bacteria</taxon>
        <taxon>Pseudomonadati</taxon>
        <taxon>Pseudomonadota</taxon>
        <taxon>Alphaproteobacteria</taxon>
        <taxon>Hyphomicrobiales</taxon>
        <taxon>Rhizobiaceae</taxon>
        <taxon>Rhizobium/Agrobacterium group</taxon>
        <taxon>Pseudorhizobium</taxon>
    </lineage>
</organism>
<dbReference type="AlphaFoldDB" id="L0NBW4"/>
<dbReference type="Proteomes" id="UP000010792">
    <property type="component" value="Chromosome"/>
</dbReference>
<name>L0NBW4_9HYPH</name>
<proteinExistence type="predicted"/>
<protein>
    <submittedName>
        <fullName evidence="1">Uncharacterized protein</fullName>
    </submittedName>
</protein>